<feature type="transmembrane region" description="Helical" evidence="7">
    <location>
        <begin position="54"/>
        <end position="78"/>
    </location>
</feature>
<evidence type="ECO:0000313" key="8">
    <source>
        <dbReference type="EMBL" id="MST32818.1"/>
    </source>
</evidence>
<comment type="subcellular location">
    <subcellularLocation>
        <location evidence="1">Cell membrane</location>
        <topology evidence="1">Multi-pass membrane protein</topology>
    </subcellularLocation>
</comment>
<dbReference type="Pfam" id="PF03631">
    <property type="entry name" value="Virul_fac_BrkB"/>
    <property type="match status" value="1"/>
</dbReference>
<evidence type="ECO:0000256" key="1">
    <source>
        <dbReference type="ARBA" id="ARBA00004651"/>
    </source>
</evidence>
<accession>A0ABW9QTK0</accession>
<keyword evidence="5 7" id="KW-0472">Membrane</keyword>
<sequence>MTRAVRGQNGVVERVRRLLARLDRRQQRHRVLAVPWAVQRKFGDDQANLLVVALGWYGFTAIYPLLLAVTTVLGFIGVRSLGAGVVRTLHQFPVIGEQFSVSGGRTLHGSPLALAIGLAGLLYGAQGVTQTAETAMNRVWNVPQVDRPGFLPGLGRSFGALAGIGFAFLANAFAGGLATSSGHGLGWRVAIIAGQLVLNVGLYLLTFRLLLAGPARARTAALVPGAVLGGVAFTALITVGTGLVQHQLRHQSATYGAFASVIGVVLFLLLLAKLSLYAAELNPVLARRLYPRALPMCEPLPADRQVLTARVREQRQRDDEHIRVHFEGDGGTPAGRAGSGGE</sequence>
<dbReference type="Proteomes" id="UP000437736">
    <property type="component" value="Unassembled WGS sequence"/>
</dbReference>
<protein>
    <submittedName>
        <fullName evidence="8">YihY/virulence factor BrkB family protein</fullName>
    </submittedName>
</protein>
<feature type="transmembrane region" description="Helical" evidence="7">
    <location>
        <begin position="158"/>
        <end position="179"/>
    </location>
</feature>
<keyword evidence="2" id="KW-1003">Cell membrane</keyword>
<dbReference type="InterPro" id="IPR017039">
    <property type="entry name" value="Virul_fac_BrkB"/>
</dbReference>
<keyword evidence="9" id="KW-1185">Reference proteome</keyword>
<feature type="compositionally biased region" description="Gly residues" evidence="6">
    <location>
        <begin position="329"/>
        <end position="342"/>
    </location>
</feature>
<evidence type="ECO:0000256" key="3">
    <source>
        <dbReference type="ARBA" id="ARBA00022692"/>
    </source>
</evidence>
<evidence type="ECO:0000256" key="4">
    <source>
        <dbReference type="ARBA" id="ARBA00022989"/>
    </source>
</evidence>
<evidence type="ECO:0000313" key="9">
    <source>
        <dbReference type="Proteomes" id="UP000437736"/>
    </source>
</evidence>
<comment type="caution">
    <text evidence="8">The sequence shown here is derived from an EMBL/GenBank/DDBJ whole genome shotgun (WGS) entry which is preliminary data.</text>
</comment>
<name>A0ABW9QTK0_9ACTN</name>
<organism evidence="8 9">
    <name type="scientific">Acidiferrimicrobium australe</name>
    <dbReference type="NCBI Taxonomy" id="2664430"/>
    <lineage>
        <taxon>Bacteria</taxon>
        <taxon>Bacillati</taxon>
        <taxon>Actinomycetota</taxon>
        <taxon>Acidimicrobiia</taxon>
        <taxon>Acidimicrobiales</taxon>
        <taxon>Acidimicrobiaceae</taxon>
        <taxon>Acidiferrimicrobium</taxon>
    </lineage>
</organism>
<gene>
    <name evidence="8" type="ORF">GHK86_08800</name>
</gene>
<feature type="transmembrane region" description="Helical" evidence="7">
    <location>
        <begin position="185"/>
        <end position="207"/>
    </location>
</feature>
<dbReference type="PANTHER" id="PTHR30213:SF1">
    <property type="entry name" value="INNER MEMBRANE PROTEIN YHJD"/>
    <property type="match status" value="1"/>
</dbReference>
<dbReference type="PANTHER" id="PTHR30213">
    <property type="entry name" value="INNER MEMBRANE PROTEIN YHJD"/>
    <property type="match status" value="1"/>
</dbReference>
<proteinExistence type="predicted"/>
<evidence type="ECO:0000256" key="2">
    <source>
        <dbReference type="ARBA" id="ARBA00022475"/>
    </source>
</evidence>
<keyword evidence="3 7" id="KW-0812">Transmembrane</keyword>
<feature type="transmembrane region" description="Helical" evidence="7">
    <location>
        <begin position="255"/>
        <end position="279"/>
    </location>
</feature>
<feature type="compositionally biased region" description="Basic and acidic residues" evidence="6">
    <location>
        <begin position="315"/>
        <end position="328"/>
    </location>
</feature>
<reference evidence="8 9" key="1">
    <citation type="submission" date="2019-11" db="EMBL/GenBank/DDBJ databases">
        <title>Acidiferrimicrobium australis gen. nov., sp. nov., an acidophilic and obligately heterotrophic, member of the Actinobacteria that catalyses dissimilatory oxido- reduction of iron isolated from metal-rich acidic water in Chile.</title>
        <authorList>
            <person name="Gonzalez D."/>
            <person name="Huber K."/>
            <person name="Hedrich S."/>
            <person name="Rojas-Villalobos C."/>
            <person name="Quatrini R."/>
            <person name="Dinamarca M.A."/>
            <person name="Schwarz A."/>
            <person name="Canales C."/>
            <person name="Nancucheo I."/>
        </authorList>
    </citation>
    <scope>NUCLEOTIDE SEQUENCE [LARGE SCALE GENOMIC DNA]</scope>
    <source>
        <strain evidence="8 9">USS-CCA1</strain>
    </source>
</reference>
<evidence type="ECO:0000256" key="7">
    <source>
        <dbReference type="SAM" id="Phobius"/>
    </source>
</evidence>
<evidence type="ECO:0000256" key="5">
    <source>
        <dbReference type="ARBA" id="ARBA00023136"/>
    </source>
</evidence>
<feature type="region of interest" description="Disordered" evidence="6">
    <location>
        <begin position="315"/>
        <end position="342"/>
    </location>
</feature>
<feature type="transmembrane region" description="Helical" evidence="7">
    <location>
        <begin position="219"/>
        <end position="243"/>
    </location>
</feature>
<evidence type="ECO:0000256" key="6">
    <source>
        <dbReference type="SAM" id="MobiDB-lite"/>
    </source>
</evidence>
<keyword evidence="4 7" id="KW-1133">Transmembrane helix</keyword>
<dbReference type="EMBL" id="WJHE01000399">
    <property type="protein sequence ID" value="MST32818.1"/>
    <property type="molecule type" value="Genomic_DNA"/>
</dbReference>